<dbReference type="Proteomes" id="UP000516160">
    <property type="component" value="Chromosome"/>
</dbReference>
<dbReference type="Pfam" id="PF00440">
    <property type="entry name" value="TetR_N"/>
    <property type="match status" value="1"/>
</dbReference>
<dbReference type="RefSeq" id="WP_213165710.1">
    <property type="nucleotide sequence ID" value="NZ_CP058559.1"/>
</dbReference>
<feature type="domain" description="HTH tetR-type" evidence="3">
    <location>
        <begin position="9"/>
        <end position="69"/>
    </location>
</feature>
<feature type="DNA-binding region" description="H-T-H motif" evidence="2">
    <location>
        <begin position="32"/>
        <end position="51"/>
    </location>
</feature>
<evidence type="ECO:0000259" key="3">
    <source>
        <dbReference type="PROSITE" id="PS50977"/>
    </source>
</evidence>
<dbReference type="PANTHER" id="PTHR43479:SF11">
    <property type="entry name" value="ACREF_ENVCD OPERON REPRESSOR-RELATED"/>
    <property type="match status" value="1"/>
</dbReference>
<dbReference type="InterPro" id="IPR050624">
    <property type="entry name" value="HTH-type_Tx_Regulator"/>
</dbReference>
<gene>
    <name evidence="4" type="ORF">HYG86_11505</name>
</gene>
<protein>
    <submittedName>
        <fullName evidence="4">TetR/AcrR family transcriptional regulator</fullName>
    </submittedName>
</protein>
<evidence type="ECO:0000313" key="4">
    <source>
        <dbReference type="EMBL" id="QNO15346.1"/>
    </source>
</evidence>
<keyword evidence="1 2" id="KW-0238">DNA-binding</keyword>
<dbReference type="KEGG" id="acae:HYG86_11505"/>
<organism evidence="4 5">
    <name type="scientific">Alkalicella caledoniensis</name>
    <dbReference type="NCBI Taxonomy" id="2731377"/>
    <lineage>
        <taxon>Bacteria</taxon>
        <taxon>Bacillati</taxon>
        <taxon>Bacillota</taxon>
        <taxon>Clostridia</taxon>
        <taxon>Eubacteriales</taxon>
        <taxon>Proteinivoracaceae</taxon>
        <taxon>Alkalicella</taxon>
    </lineage>
</organism>
<evidence type="ECO:0000313" key="5">
    <source>
        <dbReference type="Proteomes" id="UP000516160"/>
    </source>
</evidence>
<evidence type="ECO:0000256" key="1">
    <source>
        <dbReference type="ARBA" id="ARBA00023125"/>
    </source>
</evidence>
<dbReference type="GO" id="GO:0003677">
    <property type="term" value="F:DNA binding"/>
    <property type="evidence" value="ECO:0007669"/>
    <property type="project" value="UniProtKB-UniRule"/>
</dbReference>
<dbReference type="SUPFAM" id="SSF46689">
    <property type="entry name" value="Homeodomain-like"/>
    <property type="match status" value="1"/>
</dbReference>
<dbReference type="InterPro" id="IPR001647">
    <property type="entry name" value="HTH_TetR"/>
</dbReference>
<dbReference type="Gene3D" id="1.10.357.10">
    <property type="entry name" value="Tetracycline Repressor, domain 2"/>
    <property type="match status" value="1"/>
</dbReference>
<dbReference type="PANTHER" id="PTHR43479">
    <property type="entry name" value="ACREF/ENVCD OPERON REPRESSOR-RELATED"/>
    <property type="match status" value="1"/>
</dbReference>
<keyword evidence="5" id="KW-1185">Reference proteome</keyword>
<name>A0A7G9W9I4_ALKCA</name>
<accession>A0A7G9W9I4</accession>
<dbReference type="EMBL" id="CP058559">
    <property type="protein sequence ID" value="QNO15346.1"/>
    <property type="molecule type" value="Genomic_DNA"/>
</dbReference>
<reference evidence="4 5" key="1">
    <citation type="submission" date="2020-07" db="EMBL/GenBank/DDBJ databases">
        <title>Alkalicella. sp. LB2 genome.</title>
        <authorList>
            <person name="Postec A."/>
            <person name="Quemeneur M."/>
        </authorList>
    </citation>
    <scope>NUCLEOTIDE SEQUENCE [LARGE SCALE GENOMIC DNA]</scope>
    <source>
        <strain evidence="4 5">LB2</strain>
    </source>
</reference>
<evidence type="ECO:0000256" key="2">
    <source>
        <dbReference type="PROSITE-ProRule" id="PRU00335"/>
    </source>
</evidence>
<dbReference type="AlphaFoldDB" id="A0A7G9W9I4"/>
<sequence length="77" mass="9097">MNKRTEITAQTKQNLMDAFWNLYCEKRIEKITVKEITNKAGYNRGTFYEYFTDVYNVLDEIENSLIPSLDELPVIVN</sequence>
<dbReference type="PROSITE" id="PS50977">
    <property type="entry name" value="HTH_TETR_2"/>
    <property type="match status" value="1"/>
</dbReference>
<dbReference type="InterPro" id="IPR009057">
    <property type="entry name" value="Homeodomain-like_sf"/>
</dbReference>
<proteinExistence type="predicted"/>